<evidence type="ECO:0000313" key="4">
    <source>
        <dbReference type="Proteomes" id="UP000249723"/>
    </source>
</evidence>
<feature type="transmembrane region" description="Helical" evidence="2">
    <location>
        <begin position="164"/>
        <end position="184"/>
    </location>
</feature>
<evidence type="ECO:0000256" key="1">
    <source>
        <dbReference type="SAM" id="MobiDB-lite"/>
    </source>
</evidence>
<dbReference type="STRING" id="289078.A0A2X0LU36"/>
<organism evidence="3 4">
    <name type="scientific">Microbotryum saponariae</name>
    <dbReference type="NCBI Taxonomy" id="289078"/>
    <lineage>
        <taxon>Eukaryota</taxon>
        <taxon>Fungi</taxon>
        <taxon>Dikarya</taxon>
        <taxon>Basidiomycota</taxon>
        <taxon>Pucciniomycotina</taxon>
        <taxon>Microbotryomycetes</taxon>
        <taxon>Microbotryales</taxon>
        <taxon>Microbotryaceae</taxon>
        <taxon>Microbotryum</taxon>
    </lineage>
</organism>
<proteinExistence type="predicted"/>
<dbReference type="AlphaFoldDB" id="A0A2X0LU36"/>
<reference evidence="4" key="1">
    <citation type="submission" date="2016-10" db="EMBL/GenBank/DDBJ databases">
        <authorList>
            <person name="Jeantristanb JTB J.-T."/>
            <person name="Ricardo R."/>
        </authorList>
    </citation>
    <scope>NUCLEOTIDE SEQUENCE [LARGE SCALE GENOMIC DNA]</scope>
</reference>
<sequence length="399" mass="42533">MTFFKKSSILFLFLNAIRFLSVLSIIMAFAGEMIVLVNDVKGYQAATSGTTSTSSSSSPNSNTFAGTTTYARLARRSARPFGSPPVVAGGLTARVVKRDYLGSHGSSILSDANDTLSNLRSSSSLTPSGSSSGSSSGDNESSSSTTSTACSYVGNTSIPKGPGGIVFVAISRIFCCILLFFMLISETPPPTKWTQKFWSYAFPPFGENFGVGVLGVVQVYLGSVILSHKVTGFPLVAAWFLFILGFVNMLLGLSFGSRLKKIRSFSPYQLDDGLTPLNSRTSGPTTRNEVNERRDRPNRASRLVSGLRAFTLGTSTTPFCNSHAPSTENSPQPDRGHDTSEKRRGRPIHISAPMQQQNGAAGDFASGSGTTTTSPVVVPMPPPIYHAQMRRVSAGEFGQ</sequence>
<feature type="transmembrane region" description="Helical" evidence="2">
    <location>
        <begin position="232"/>
        <end position="253"/>
    </location>
</feature>
<keyword evidence="2" id="KW-1133">Transmembrane helix</keyword>
<feature type="region of interest" description="Disordered" evidence="1">
    <location>
        <begin position="275"/>
        <end position="301"/>
    </location>
</feature>
<gene>
    <name evidence="3" type="ORF">BZ3500_MVSOF-1268-A1-R1_CHR9G10315</name>
</gene>
<feature type="region of interest" description="Disordered" evidence="1">
    <location>
        <begin position="314"/>
        <end position="377"/>
    </location>
</feature>
<feature type="transmembrane region" description="Helical" evidence="2">
    <location>
        <begin position="9"/>
        <end position="30"/>
    </location>
</feature>
<name>A0A2X0LU36_9BASI</name>
<accession>A0A2X0LU36</accession>
<feature type="compositionally biased region" description="Polar residues" evidence="1">
    <location>
        <begin position="276"/>
        <end position="288"/>
    </location>
</feature>
<feature type="transmembrane region" description="Helical" evidence="2">
    <location>
        <begin position="205"/>
        <end position="226"/>
    </location>
</feature>
<protein>
    <submittedName>
        <fullName evidence="3">BZ3500_MvSof-1268-A1-R1_Chr9g10315 protein</fullName>
    </submittedName>
</protein>
<dbReference type="Proteomes" id="UP000249723">
    <property type="component" value="Unassembled WGS sequence"/>
</dbReference>
<feature type="compositionally biased region" description="Basic and acidic residues" evidence="1">
    <location>
        <begin position="289"/>
        <end position="298"/>
    </location>
</feature>
<keyword evidence="4" id="KW-1185">Reference proteome</keyword>
<evidence type="ECO:0000256" key="2">
    <source>
        <dbReference type="SAM" id="Phobius"/>
    </source>
</evidence>
<feature type="compositionally biased region" description="Low complexity" evidence="1">
    <location>
        <begin position="366"/>
        <end position="377"/>
    </location>
</feature>
<dbReference type="EMBL" id="FMWP01000107">
    <property type="protein sequence ID" value="SCZ99895.1"/>
    <property type="molecule type" value="Genomic_DNA"/>
</dbReference>
<evidence type="ECO:0000313" key="3">
    <source>
        <dbReference type="EMBL" id="SCZ99895.1"/>
    </source>
</evidence>
<feature type="region of interest" description="Disordered" evidence="1">
    <location>
        <begin position="120"/>
        <end position="142"/>
    </location>
</feature>
<feature type="compositionally biased region" description="Polar residues" evidence="1">
    <location>
        <begin position="314"/>
        <end position="332"/>
    </location>
</feature>
<keyword evidence="2" id="KW-0812">Transmembrane</keyword>
<keyword evidence="2" id="KW-0472">Membrane</keyword>
<dbReference type="OrthoDB" id="5327148at2759"/>